<keyword evidence="2 8" id="KW-1003">Cell membrane</keyword>
<keyword evidence="4 8" id="KW-1133">Transmembrane helix</keyword>
<dbReference type="PANTHER" id="PTHR35529:SF1">
    <property type="entry name" value="MANGANESE EFFLUX PUMP MNTP-RELATED"/>
    <property type="match status" value="1"/>
</dbReference>
<feature type="transmembrane region" description="Helical" evidence="8">
    <location>
        <begin position="104"/>
        <end position="125"/>
    </location>
</feature>
<evidence type="ECO:0000256" key="8">
    <source>
        <dbReference type="HAMAP-Rule" id="MF_01521"/>
    </source>
</evidence>
<dbReference type="InterPro" id="IPR022929">
    <property type="entry name" value="Put_MntP"/>
</dbReference>
<dbReference type="EMBL" id="CP003380">
    <property type="protein sequence ID" value="AFJ03686.1"/>
    <property type="molecule type" value="Genomic_DNA"/>
</dbReference>
<evidence type="ECO:0000256" key="6">
    <source>
        <dbReference type="ARBA" id="ARBA00023136"/>
    </source>
</evidence>
<keyword evidence="10" id="KW-1185">Reference proteome</keyword>
<dbReference type="AlphaFoldDB" id="I1YL93"/>
<reference evidence="9 10" key="1">
    <citation type="journal article" date="2012" name="J. Bacteriol.">
        <title>Complete genome sequences of Methylophaga sp. strain JAM1 and Methylophaga sp. strain JAM7.</title>
        <authorList>
            <person name="Villeneuve C."/>
            <person name="Martineau C."/>
            <person name="Mauffrey F."/>
            <person name="Villemur R."/>
        </authorList>
    </citation>
    <scope>NUCLEOTIDE SEQUENCE [LARGE SCALE GENOMIC DNA]</scope>
    <source>
        <strain evidence="9 10">JAM7</strain>
    </source>
</reference>
<dbReference type="eggNOG" id="COG1971">
    <property type="taxonomic scope" value="Bacteria"/>
</dbReference>
<organism evidence="9 10">
    <name type="scientific">Methylophaga frappieri (strain ATCC BAA-2434 / DSM 25690 / JAM7)</name>
    <dbReference type="NCBI Taxonomy" id="754477"/>
    <lineage>
        <taxon>Bacteria</taxon>
        <taxon>Pseudomonadati</taxon>
        <taxon>Pseudomonadota</taxon>
        <taxon>Gammaproteobacteria</taxon>
        <taxon>Thiotrichales</taxon>
        <taxon>Piscirickettsiaceae</taxon>
        <taxon>Methylophaga</taxon>
    </lineage>
</organism>
<dbReference type="RefSeq" id="WP_014705104.1">
    <property type="nucleotide sequence ID" value="NC_017856.1"/>
</dbReference>
<dbReference type="InterPro" id="IPR003810">
    <property type="entry name" value="Mntp/YtaF"/>
</dbReference>
<keyword evidence="1 8" id="KW-0813">Transport</keyword>
<name>I1YL93_METFJ</name>
<evidence type="ECO:0000256" key="5">
    <source>
        <dbReference type="ARBA" id="ARBA00023065"/>
    </source>
</evidence>
<dbReference type="STRING" id="754477.Q7C_2565"/>
<evidence type="ECO:0000256" key="3">
    <source>
        <dbReference type="ARBA" id="ARBA00022692"/>
    </source>
</evidence>
<protein>
    <recommendedName>
        <fullName evidence="8">Putative manganese efflux pump MntP</fullName>
    </recommendedName>
</protein>
<dbReference type="HAMAP" id="MF_01521">
    <property type="entry name" value="MntP_pump"/>
    <property type="match status" value="1"/>
</dbReference>
<feature type="transmembrane region" description="Helical" evidence="8">
    <location>
        <begin position="35"/>
        <end position="58"/>
    </location>
</feature>
<evidence type="ECO:0000313" key="10">
    <source>
        <dbReference type="Proteomes" id="UP000009145"/>
    </source>
</evidence>
<keyword evidence="5 8" id="KW-0406">Ion transport</keyword>
<feature type="transmembrane region" description="Helical" evidence="8">
    <location>
        <begin position="132"/>
        <end position="153"/>
    </location>
</feature>
<dbReference type="Pfam" id="PF02659">
    <property type="entry name" value="Mntp"/>
    <property type="match status" value="1"/>
</dbReference>
<dbReference type="KEGG" id="mec:Q7C_2565"/>
<dbReference type="Proteomes" id="UP000009145">
    <property type="component" value="Chromosome"/>
</dbReference>
<evidence type="ECO:0000256" key="2">
    <source>
        <dbReference type="ARBA" id="ARBA00022475"/>
    </source>
</evidence>
<keyword evidence="8" id="KW-0997">Cell inner membrane</keyword>
<keyword evidence="6 8" id="KW-0472">Membrane</keyword>
<evidence type="ECO:0000313" key="9">
    <source>
        <dbReference type="EMBL" id="AFJ03686.1"/>
    </source>
</evidence>
<evidence type="ECO:0000256" key="7">
    <source>
        <dbReference type="ARBA" id="ARBA00023211"/>
    </source>
</evidence>
<comment type="function">
    <text evidence="8">Probably functions as a manganese efflux pump.</text>
</comment>
<dbReference type="PATRIC" id="fig|754477.3.peg.2519"/>
<feature type="transmembrane region" description="Helical" evidence="8">
    <location>
        <begin position="70"/>
        <end position="89"/>
    </location>
</feature>
<dbReference type="HOGENOM" id="CLU_096410_0_0_6"/>
<comment type="subcellular location">
    <subcellularLocation>
        <location evidence="8">Cell inner membrane</location>
        <topology evidence="8">Multi-pass membrane protein</topology>
    </subcellularLocation>
</comment>
<keyword evidence="3 8" id="KW-0812">Transmembrane</keyword>
<feature type="transmembrane region" description="Helical" evidence="8">
    <location>
        <begin position="165"/>
        <end position="182"/>
    </location>
</feature>
<gene>
    <name evidence="8" type="primary">mntP</name>
    <name evidence="9" type="ordered locus">Q7C_2565</name>
</gene>
<dbReference type="GO" id="GO:0005886">
    <property type="term" value="C:plasma membrane"/>
    <property type="evidence" value="ECO:0007669"/>
    <property type="project" value="UniProtKB-SubCell"/>
</dbReference>
<keyword evidence="7 8" id="KW-0464">Manganese</keyword>
<comment type="similarity">
    <text evidence="8">Belongs to the MntP (TC 9.B.29) family.</text>
</comment>
<proteinExistence type="inferred from homology"/>
<evidence type="ECO:0000256" key="1">
    <source>
        <dbReference type="ARBA" id="ARBA00022448"/>
    </source>
</evidence>
<dbReference type="PANTHER" id="PTHR35529">
    <property type="entry name" value="MANGANESE EFFLUX PUMP MNTP-RELATED"/>
    <property type="match status" value="1"/>
</dbReference>
<sequence length="189" mass="19912" precursor="true">MNLISLFFIGFAMSTDAFAAAIGKGIAMRSPTWLTAIKTGLIFGVIESITPVIGWLLGQSAIGLVQEWDHWVALFILSLLGCHMIYNGLQNEPVAATNTEKTGFWGLALTGLATSIDAMAVGVGLAFLQVNIFLVALIIGCCTFVMVTAGVLLGQVLGQKVGQKAEIIGGLVLIAIGILIVIEHTRQAI</sequence>
<dbReference type="OrthoDB" id="9811590at2"/>
<accession>I1YL93</accession>
<dbReference type="GO" id="GO:0005384">
    <property type="term" value="F:manganese ion transmembrane transporter activity"/>
    <property type="evidence" value="ECO:0007669"/>
    <property type="project" value="UniProtKB-UniRule"/>
</dbReference>
<evidence type="ECO:0000256" key="4">
    <source>
        <dbReference type="ARBA" id="ARBA00022989"/>
    </source>
</evidence>